<evidence type="ECO:0000256" key="5">
    <source>
        <dbReference type="SAM" id="MobiDB-lite"/>
    </source>
</evidence>
<dbReference type="PANTHER" id="PTHR13389">
    <property type="entry name" value="PUMILIO HOMOLOG 3"/>
    <property type="match status" value="1"/>
</dbReference>
<dbReference type="PROSITE" id="PS50303">
    <property type="entry name" value="PUM_HD"/>
    <property type="match status" value="1"/>
</dbReference>
<evidence type="ECO:0000256" key="4">
    <source>
        <dbReference type="PROSITE-ProRule" id="PRU00317"/>
    </source>
</evidence>
<reference evidence="8" key="1">
    <citation type="journal article" date="2011" name="Nat. Genet.">
        <title>The Arabidopsis lyrata genome sequence and the basis of rapid genome size change.</title>
        <authorList>
            <person name="Hu T.T."/>
            <person name="Pattyn P."/>
            <person name="Bakker E.G."/>
            <person name="Cao J."/>
            <person name="Cheng J.-F."/>
            <person name="Clark R.M."/>
            <person name="Fahlgren N."/>
            <person name="Fawcett J.A."/>
            <person name="Grimwood J."/>
            <person name="Gundlach H."/>
            <person name="Haberer G."/>
            <person name="Hollister J.D."/>
            <person name="Ossowski S."/>
            <person name="Ottilar R.P."/>
            <person name="Salamov A.A."/>
            <person name="Schneeberger K."/>
            <person name="Spannagl M."/>
            <person name="Wang X."/>
            <person name="Yang L."/>
            <person name="Nasrallah M.E."/>
            <person name="Bergelson J."/>
            <person name="Carrington J.C."/>
            <person name="Gaut B.S."/>
            <person name="Schmutz J."/>
            <person name="Mayer K.F.X."/>
            <person name="Van de Peer Y."/>
            <person name="Grigoriev I.V."/>
            <person name="Nordborg M."/>
            <person name="Weigel D."/>
            <person name="Guo Y.-L."/>
        </authorList>
    </citation>
    <scope>NUCLEOTIDE SEQUENCE [LARGE SCALE GENOMIC DNA]</scope>
    <source>
        <strain evidence="8">cv. MN47</strain>
    </source>
</reference>
<evidence type="ECO:0000259" key="6">
    <source>
        <dbReference type="PROSITE" id="PS50303"/>
    </source>
</evidence>
<dbReference type="InterPro" id="IPR040059">
    <property type="entry name" value="PUM3"/>
</dbReference>
<dbReference type="Gramene" id="Al_scaffold_0769_1">
    <property type="protein sequence ID" value="Al_scaffold_0769_1"/>
    <property type="gene ID" value="Al_scaffold_0769_1"/>
</dbReference>
<dbReference type="SUPFAM" id="SSF48371">
    <property type="entry name" value="ARM repeat"/>
    <property type="match status" value="1"/>
</dbReference>
<protein>
    <submittedName>
        <fullName evidence="7">Predicted protein</fullName>
    </submittedName>
</protein>
<accession>D7MY34</accession>
<dbReference type="Gene3D" id="1.25.10.10">
    <property type="entry name" value="Leucine-rich Repeat Variant"/>
    <property type="match status" value="1"/>
</dbReference>
<evidence type="ECO:0000256" key="1">
    <source>
        <dbReference type="ARBA" id="ARBA00022737"/>
    </source>
</evidence>
<dbReference type="EMBL" id="GL349203">
    <property type="protein sequence ID" value="EFH38547.1"/>
    <property type="molecule type" value="Genomic_DNA"/>
</dbReference>
<proteinExistence type="predicted"/>
<gene>
    <name evidence="7" type="ORF">ARALYDRAFT_655826</name>
</gene>
<keyword evidence="3" id="KW-0694">RNA-binding</keyword>
<evidence type="ECO:0000313" key="8">
    <source>
        <dbReference type="Proteomes" id="UP000008694"/>
    </source>
</evidence>
<dbReference type="Pfam" id="PF00806">
    <property type="entry name" value="PUF"/>
    <property type="match status" value="2"/>
</dbReference>
<sequence>MSSKGLKSTKRKVTETFDSLKSKKPKLVSGEQQQQHGKPKYFGDREQSTNLSKKERRVQAKELTEARKKKRKPHYNLEQELASLWEKMRRRDIGKEDRSKLISEAIRKMKGKVPEIAVSHVSSRVLQTCVKFCSQAEKDALFAELQPQFLNLASNKYAVHFIQKMLDGASKQQLAACIFSLRGHVAPLLRHLFGSVGM</sequence>
<dbReference type="STRING" id="81972.D7MY34"/>
<feature type="domain" description="PUM-HD" evidence="6">
    <location>
        <begin position="80"/>
        <end position="198"/>
    </location>
</feature>
<keyword evidence="1" id="KW-0677">Repeat</keyword>
<feature type="repeat" description="Pumilio" evidence="4">
    <location>
        <begin position="144"/>
        <end position="180"/>
    </location>
</feature>
<evidence type="ECO:0000313" key="7">
    <source>
        <dbReference type="EMBL" id="EFH38547.1"/>
    </source>
</evidence>
<feature type="compositionally biased region" description="Basic and acidic residues" evidence="5">
    <location>
        <begin position="57"/>
        <end position="66"/>
    </location>
</feature>
<dbReference type="OrthoDB" id="1737666at2759"/>
<dbReference type="InterPro" id="IPR016024">
    <property type="entry name" value="ARM-type_fold"/>
</dbReference>
<dbReference type="AlphaFoldDB" id="D7MY34"/>
<feature type="region of interest" description="Disordered" evidence="5">
    <location>
        <begin position="1"/>
        <end position="73"/>
    </location>
</feature>
<keyword evidence="2" id="KW-0810">Translation regulation</keyword>
<dbReference type="InterPro" id="IPR033133">
    <property type="entry name" value="PUM-HD"/>
</dbReference>
<dbReference type="eggNOG" id="KOG2050">
    <property type="taxonomic scope" value="Eukaryota"/>
</dbReference>
<dbReference type="InterPro" id="IPR011989">
    <property type="entry name" value="ARM-like"/>
</dbReference>
<organism evidence="8">
    <name type="scientific">Arabidopsis lyrata subsp. lyrata</name>
    <name type="common">Lyre-leaved rock-cress</name>
    <dbReference type="NCBI Taxonomy" id="81972"/>
    <lineage>
        <taxon>Eukaryota</taxon>
        <taxon>Viridiplantae</taxon>
        <taxon>Streptophyta</taxon>
        <taxon>Embryophyta</taxon>
        <taxon>Tracheophyta</taxon>
        <taxon>Spermatophyta</taxon>
        <taxon>Magnoliopsida</taxon>
        <taxon>eudicotyledons</taxon>
        <taxon>Gunneridae</taxon>
        <taxon>Pentapetalae</taxon>
        <taxon>rosids</taxon>
        <taxon>malvids</taxon>
        <taxon>Brassicales</taxon>
        <taxon>Brassicaceae</taxon>
        <taxon>Camelineae</taxon>
        <taxon>Arabidopsis</taxon>
    </lineage>
</organism>
<dbReference type="KEGG" id="aly:9298367"/>
<dbReference type="GO" id="GO:0003729">
    <property type="term" value="F:mRNA binding"/>
    <property type="evidence" value="ECO:0007669"/>
    <property type="project" value="TreeGrafter"/>
</dbReference>
<name>D7MY34_ARALL</name>
<dbReference type="GO" id="GO:0006417">
    <property type="term" value="P:regulation of translation"/>
    <property type="evidence" value="ECO:0007669"/>
    <property type="project" value="UniProtKB-KW"/>
</dbReference>
<feature type="compositionally biased region" description="Basic and acidic residues" evidence="5">
    <location>
        <begin position="12"/>
        <end position="21"/>
    </location>
</feature>
<dbReference type="HOGENOM" id="CLU_1379825_0_0_1"/>
<dbReference type="GO" id="GO:0005730">
    <property type="term" value="C:nucleolus"/>
    <property type="evidence" value="ECO:0007669"/>
    <property type="project" value="TreeGrafter"/>
</dbReference>
<evidence type="ECO:0000256" key="3">
    <source>
        <dbReference type="ARBA" id="ARBA00022884"/>
    </source>
</evidence>
<dbReference type="InterPro" id="IPR001313">
    <property type="entry name" value="Pumilio_RNA-bd_rpt"/>
</dbReference>
<keyword evidence="8" id="KW-1185">Reference proteome</keyword>
<dbReference type="PANTHER" id="PTHR13389:SF0">
    <property type="entry name" value="PUMILIO HOMOLOG 3"/>
    <property type="match status" value="1"/>
</dbReference>
<dbReference type="PROSITE" id="PS50302">
    <property type="entry name" value="PUM"/>
    <property type="match status" value="1"/>
</dbReference>
<dbReference type="SMART" id="SM00025">
    <property type="entry name" value="Pumilio"/>
    <property type="match status" value="2"/>
</dbReference>
<evidence type="ECO:0000256" key="2">
    <source>
        <dbReference type="ARBA" id="ARBA00022845"/>
    </source>
</evidence>
<dbReference type="Proteomes" id="UP000008694">
    <property type="component" value="Unassembled WGS sequence"/>
</dbReference>